<feature type="compositionally biased region" description="Basic and acidic residues" evidence="1">
    <location>
        <begin position="36"/>
        <end position="49"/>
    </location>
</feature>
<protein>
    <submittedName>
        <fullName evidence="2">Uncharacterized protein</fullName>
    </submittedName>
</protein>
<evidence type="ECO:0000313" key="3">
    <source>
        <dbReference type="Proteomes" id="UP000595095"/>
    </source>
</evidence>
<dbReference type="KEGG" id="smaa:IT774_05070"/>
<keyword evidence="3" id="KW-1185">Reference proteome</keyword>
<name>A0A7S9HDT8_9ALTE</name>
<dbReference type="Proteomes" id="UP000595095">
    <property type="component" value="Chromosome"/>
</dbReference>
<reference evidence="2 3" key="1">
    <citation type="submission" date="2020-11" db="EMBL/GenBank/DDBJ databases">
        <title>Complete genome sequence for Salinimonas sp. strain G2-b.</title>
        <authorList>
            <person name="Park S.-J."/>
        </authorList>
    </citation>
    <scope>NUCLEOTIDE SEQUENCE [LARGE SCALE GENOMIC DNA]</scope>
    <source>
        <strain evidence="2 3">G2-b</strain>
    </source>
</reference>
<feature type="region of interest" description="Disordered" evidence="1">
    <location>
        <begin position="36"/>
        <end position="58"/>
    </location>
</feature>
<evidence type="ECO:0000313" key="2">
    <source>
        <dbReference type="EMBL" id="QPG06545.1"/>
    </source>
</evidence>
<proteinExistence type="predicted"/>
<dbReference type="RefSeq" id="WP_195811621.1">
    <property type="nucleotide sequence ID" value="NZ_CP064795.1"/>
</dbReference>
<accession>A0A7S9HDT8</accession>
<dbReference type="AlphaFoldDB" id="A0A7S9HDT8"/>
<dbReference type="EMBL" id="CP064795">
    <property type="protein sequence ID" value="QPG06545.1"/>
    <property type="molecule type" value="Genomic_DNA"/>
</dbReference>
<evidence type="ECO:0000256" key="1">
    <source>
        <dbReference type="SAM" id="MobiDB-lite"/>
    </source>
</evidence>
<organism evidence="2 3">
    <name type="scientific">Salinimonas marina</name>
    <dbReference type="NCBI Taxonomy" id="2785918"/>
    <lineage>
        <taxon>Bacteria</taxon>
        <taxon>Pseudomonadati</taxon>
        <taxon>Pseudomonadota</taxon>
        <taxon>Gammaproteobacteria</taxon>
        <taxon>Alteromonadales</taxon>
        <taxon>Alteromonadaceae</taxon>
        <taxon>Alteromonas/Salinimonas group</taxon>
        <taxon>Salinimonas</taxon>
    </lineage>
</organism>
<gene>
    <name evidence="2" type="ORF">IT774_05070</name>
</gene>
<sequence>MMEDFNITILDQSPEVIEQFLKETGKTREEVEQMVARSEESWERTKGEPLKGTNPDLEDKFTFVPAYDVVKPKDKPRRG</sequence>